<organism evidence="1 2">
    <name type="scientific">Streptococcus macacae NCTC 11558</name>
    <dbReference type="NCBI Taxonomy" id="764298"/>
    <lineage>
        <taxon>Bacteria</taxon>
        <taxon>Bacillati</taxon>
        <taxon>Bacillota</taxon>
        <taxon>Bacilli</taxon>
        <taxon>Lactobacillales</taxon>
        <taxon>Streptococcaceae</taxon>
        <taxon>Streptococcus</taxon>
    </lineage>
</organism>
<dbReference type="InterPro" id="IPR051411">
    <property type="entry name" value="Polyketide_trans_af380"/>
</dbReference>
<dbReference type="Gene3D" id="3.40.50.1820">
    <property type="entry name" value="alpha/beta hydrolase"/>
    <property type="match status" value="1"/>
</dbReference>
<evidence type="ECO:0008006" key="3">
    <source>
        <dbReference type="Google" id="ProtNLM"/>
    </source>
</evidence>
<dbReference type="Proteomes" id="UP000003573">
    <property type="component" value="Unassembled WGS sequence"/>
</dbReference>
<dbReference type="eggNOG" id="COG1073">
    <property type="taxonomic scope" value="Bacteria"/>
</dbReference>
<protein>
    <recommendedName>
        <fullName evidence="3">Alpha/beta hydrolase</fullName>
    </recommendedName>
</protein>
<dbReference type="PANTHER" id="PTHR47751">
    <property type="entry name" value="SUPERFAMILY HYDROLASE, PUTATIVE (AFU_ORTHOLOGUE AFUA_2G16580)-RELATED"/>
    <property type="match status" value="1"/>
</dbReference>
<dbReference type="EMBL" id="AEUW02000001">
    <property type="protein sequence ID" value="EHJ52725.1"/>
    <property type="molecule type" value="Genomic_DNA"/>
</dbReference>
<dbReference type="STRING" id="764298.STRMA_0544"/>
<dbReference type="Gene3D" id="1.10.10.800">
    <property type="match status" value="1"/>
</dbReference>
<comment type="caution">
    <text evidence="1">The sequence shown here is derived from an EMBL/GenBank/DDBJ whole genome shotgun (WGS) entry which is preliminary data.</text>
</comment>
<name>G5JU04_9STRE</name>
<dbReference type="SUPFAM" id="SSF53474">
    <property type="entry name" value="alpha/beta-Hydrolases"/>
    <property type="match status" value="1"/>
</dbReference>
<accession>G5JU04</accession>
<evidence type="ECO:0000313" key="2">
    <source>
        <dbReference type="Proteomes" id="UP000003573"/>
    </source>
</evidence>
<reference evidence="1 2" key="1">
    <citation type="journal article" date="2014" name="Int. J. Syst. Evol. Microbiol.">
        <title>Phylogenomics and the dynamic genome evolution of the genus Streptococcus.</title>
        <authorList>
            <consortium name="The Broad Institute Genome Sequencing Platform"/>
            <person name="Richards V.P."/>
            <person name="Palmer S.R."/>
            <person name="Pavinski Bitar P.D."/>
            <person name="Qin X."/>
            <person name="Weinstock G.M."/>
            <person name="Highlander S.K."/>
            <person name="Town C.D."/>
            <person name="Burne R.A."/>
            <person name="Stanhope M.J."/>
        </authorList>
    </citation>
    <scope>NUCLEOTIDE SEQUENCE [LARGE SCALE GENOMIC DNA]</scope>
    <source>
        <strain evidence="1 2">NCTC 11558</strain>
    </source>
</reference>
<evidence type="ECO:0000313" key="1">
    <source>
        <dbReference type="EMBL" id="EHJ52725.1"/>
    </source>
</evidence>
<dbReference type="PANTHER" id="PTHR47751:SF1">
    <property type="entry name" value="SUPERFAMILY HYDROLASE, PUTATIVE (AFU_ORTHOLOGUE AFUA_2G16580)-RELATED"/>
    <property type="match status" value="1"/>
</dbReference>
<sequence>MAERGFITLAFDPSFTGESGGEARNIASQEIFTEDFSAAVDYIGLLPNVDRECIGLIGVCGFGGLGLNATIIDPRIKAAATSVMYDMSRFLAKGANDSFTEENRRTIIENLSRQRWTDLENGTPKFAAHGIGFNEEGEMVQPDAFLPDELPENPDPVLEEFYEYYKTKRGFHKNSVNSTGAFTATSPLVFMNAPQLTYIKEISPRPILLIAGEVAHSRYYSEDVYAAAAEPKELVIVPGANHCDLYDRVEKIPFDKLEEFFKKNL</sequence>
<gene>
    <name evidence="1" type="ORF">STRMA_0544</name>
</gene>
<keyword evidence="2" id="KW-1185">Reference proteome</keyword>
<dbReference type="AlphaFoldDB" id="G5JU04"/>
<proteinExistence type="predicted"/>
<dbReference type="InterPro" id="IPR029058">
    <property type="entry name" value="AB_hydrolase_fold"/>
</dbReference>